<dbReference type="CDD" id="cd06223">
    <property type="entry name" value="PRTases_typeI"/>
    <property type="match status" value="1"/>
</dbReference>
<dbReference type="SUPFAM" id="SSF53271">
    <property type="entry name" value="PRTase-like"/>
    <property type="match status" value="1"/>
</dbReference>
<gene>
    <name evidence="3" type="ORF">DDR33_08665</name>
</gene>
<comment type="caution">
    <text evidence="3">The sequence shown here is derived from an EMBL/GenBank/DDBJ whole genome shotgun (WGS) entry which is preliminary data.</text>
</comment>
<reference evidence="3 4" key="1">
    <citation type="submission" date="2018-04" db="EMBL/GenBank/DDBJ databases">
        <title>Pedobacter chongqingensis sp. nov., isolated from a rottenly hemp rope.</title>
        <authorList>
            <person name="Cai Y."/>
        </authorList>
    </citation>
    <scope>NUCLEOTIDE SEQUENCE [LARGE SCALE GENOMIC DNA]</scope>
    <source>
        <strain evidence="3 4">FJ4-8</strain>
    </source>
</reference>
<dbReference type="InterPro" id="IPR029057">
    <property type="entry name" value="PRTase-like"/>
</dbReference>
<protein>
    <submittedName>
        <fullName evidence="3">ComF family protein</fullName>
    </submittedName>
</protein>
<dbReference type="RefSeq" id="WP_109415379.1">
    <property type="nucleotide sequence ID" value="NZ_QEAS01000006.1"/>
</dbReference>
<sequence>MPPFLNYISDFFSLFFPEVCGCCGGKLIRGEKIICTTCRFDLPYTNFHRDKDNALARQFQGHFNLGFAIACFYFRQDSKVQSLIHQLKYRDRPETGLWLGRHYGNRIKEYIRMDLPELIIPVPLHKKRQKQRGYNQSECIAQGLSEITGIPVDITVLQRSSYTDTQTRKSRFQRFENMKDVFSVHEAGKVAEKHVLIVDDVITTGATIEACALKLFESGAAKVSISSVAFAV</sequence>
<evidence type="ECO:0000313" key="4">
    <source>
        <dbReference type="Proteomes" id="UP000245647"/>
    </source>
</evidence>
<accession>A0A2U2PHX2</accession>
<dbReference type="Pfam" id="PF00156">
    <property type="entry name" value="Pribosyltran"/>
    <property type="match status" value="1"/>
</dbReference>
<evidence type="ECO:0000256" key="1">
    <source>
        <dbReference type="ARBA" id="ARBA00008007"/>
    </source>
</evidence>
<dbReference type="AlphaFoldDB" id="A0A2U2PHX2"/>
<dbReference type="Gene3D" id="3.40.50.2020">
    <property type="match status" value="1"/>
</dbReference>
<keyword evidence="4" id="KW-1185">Reference proteome</keyword>
<comment type="similarity">
    <text evidence="1">Belongs to the ComF/GntX family.</text>
</comment>
<dbReference type="OrthoDB" id="9779910at2"/>
<dbReference type="InterPro" id="IPR051910">
    <property type="entry name" value="ComF/GntX_DNA_util-trans"/>
</dbReference>
<dbReference type="EMBL" id="QEAS01000006">
    <property type="protein sequence ID" value="PWG80995.1"/>
    <property type="molecule type" value="Genomic_DNA"/>
</dbReference>
<dbReference type="PANTHER" id="PTHR47505:SF1">
    <property type="entry name" value="DNA UTILIZATION PROTEIN YHGH"/>
    <property type="match status" value="1"/>
</dbReference>
<proteinExistence type="inferred from homology"/>
<evidence type="ECO:0000313" key="3">
    <source>
        <dbReference type="EMBL" id="PWG80995.1"/>
    </source>
</evidence>
<dbReference type="PANTHER" id="PTHR47505">
    <property type="entry name" value="DNA UTILIZATION PROTEIN YHGH"/>
    <property type="match status" value="1"/>
</dbReference>
<dbReference type="Proteomes" id="UP000245647">
    <property type="component" value="Unassembled WGS sequence"/>
</dbReference>
<organism evidence="3 4">
    <name type="scientific">Pararcticibacter amylolyticus</name>
    <dbReference type="NCBI Taxonomy" id="2173175"/>
    <lineage>
        <taxon>Bacteria</taxon>
        <taxon>Pseudomonadati</taxon>
        <taxon>Bacteroidota</taxon>
        <taxon>Sphingobacteriia</taxon>
        <taxon>Sphingobacteriales</taxon>
        <taxon>Sphingobacteriaceae</taxon>
        <taxon>Pararcticibacter</taxon>
    </lineage>
</organism>
<dbReference type="InterPro" id="IPR000836">
    <property type="entry name" value="PRTase_dom"/>
</dbReference>
<feature type="domain" description="Phosphoribosyltransferase" evidence="2">
    <location>
        <begin position="149"/>
        <end position="224"/>
    </location>
</feature>
<evidence type="ECO:0000259" key="2">
    <source>
        <dbReference type="Pfam" id="PF00156"/>
    </source>
</evidence>
<name>A0A2U2PHX2_9SPHI</name>